<sequence length="423" mass="44371">MGACFLTPPPSPLSVARATGGQNLMDRRGKRHEGRRERRGKERGRNLHYSRCAADTTRKTIFAGGQNEFLLTANATAKIQTQIHINFKPLPPVVAVVDRAPPLAARAADPRSPQPDGDNEIRDAANDEAPRPVVAPLSPCAGGGGSRALRGSTAADPSTPLPGVNGGGSIHPAARQRWIRAPRGSTAADPSSQRPGGDDRDDETLRRAVAAPRSPRAAGSGSIPLALAFPRTDAAAAMEATAAGSVRDTPSPEAAWRQFLLLRHFQALIWAPPASSCTPAGELLLPHIGELLFPTRASSSSPTAVNSPTHAGELLLPHTGELPLPHTGELLLPHTGKLPLPHTSELLLSHTGELLLPHTSELLHATASSSSPMPASSRCACGERRVEDLGDQILSATSRRRRRWGSPAMAGGANGRVYGGGGR</sequence>
<reference evidence="3" key="1">
    <citation type="journal article" date="2005" name="Nature">
        <title>The map-based sequence of the rice genome.</title>
        <authorList>
            <consortium name="International rice genome sequencing project (IRGSP)"/>
            <person name="Matsumoto T."/>
            <person name="Wu J."/>
            <person name="Kanamori H."/>
            <person name="Katayose Y."/>
            <person name="Fujisawa M."/>
            <person name="Namiki N."/>
            <person name="Mizuno H."/>
            <person name="Yamamoto K."/>
            <person name="Antonio B.A."/>
            <person name="Baba T."/>
            <person name="Sakata K."/>
            <person name="Nagamura Y."/>
            <person name="Aoki H."/>
            <person name="Arikawa K."/>
            <person name="Arita K."/>
            <person name="Bito T."/>
            <person name="Chiden Y."/>
            <person name="Fujitsuka N."/>
            <person name="Fukunaka R."/>
            <person name="Hamada M."/>
            <person name="Harada C."/>
            <person name="Hayashi A."/>
            <person name="Hijishita S."/>
            <person name="Honda M."/>
            <person name="Hosokawa S."/>
            <person name="Ichikawa Y."/>
            <person name="Idonuma A."/>
            <person name="Iijima M."/>
            <person name="Ikeda M."/>
            <person name="Ikeno M."/>
            <person name="Ito K."/>
            <person name="Ito S."/>
            <person name="Ito T."/>
            <person name="Ito Y."/>
            <person name="Ito Y."/>
            <person name="Iwabuchi A."/>
            <person name="Kamiya K."/>
            <person name="Karasawa W."/>
            <person name="Kurita K."/>
            <person name="Katagiri S."/>
            <person name="Kikuta A."/>
            <person name="Kobayashi H."/>
            <person name="Kobayashi N."/>
            <person name="Machita K."/>
            <person name="Maehara T."/>
            <person name="Masukawa M."/>
            <person name="Mizubayashi T."/>
            <person name="Mukai Y."/>
            <person name="Nagasaki H."/>
            <person name="Nagata Y."/>
            <person name="Naito S."/>
            <person name="Nakashima M."/>
            <person name="Nakama Y."/>
            <person name="Nakamichi Y."/>
            <person name="Nakamura M."/>
            <person name="Meguro A."/>
            <person name="Negishi M."/>
            <person name="Ohta I."/>
            <person name="Ohta T."/>
            <person name="Okamoto M."/>
            <person name="Ono N."/>
            <person name="Saji S."/>
            <person name="Sakaguchi M."/>
            <person name="Sakai K."/>
            <person name="Shibata M."/>
            <person name="Shimokawa T."/>
            <person name="Song J."/>
            <person name="Takazaki Y."/>
            <person name="Terasawa K."/>
            <person name="Tsugane M."/>
            <person name="Tsuji K."/>
            <person name="Ueda S."/>
            <person name="Waki K."/>
            <person name="Yamagata H."/>
            <person name="Yamamoto M."/>
            <person name="Yamamoto S."/>
            <person name="Yamane H."/>
            <person name="Yoshiki S."/>
            <person name="Yoshihara R."/>
            <person name="Yukawa K."/>
            <person name="Zhong H."/>
            <person name="Yano M."/>
            <person name="Yuan Q."/>
            <person name="Ouyang S."/>
            <person name="Liu J."/>
            <person name="Jones K.M."/>
            <person name="Gansberger K."/>
            <person name="Moffat K."/>
            <person name="Hill J."/>
            <person name="Bera J."/>
            <person name="Fadrosh D."/>
            <person name="Jin S."/>
            <person name="Johri S."/>
            <person name="Kim M."/>
            <person name="Overton L."/>
            <person name="Reardon M."/>
            <person name="Tsitrin T."/>
            <person name="Vuong H."/>
            <person name="Weaver B."/>
            <person name="Ciecko A."/>
            <person name="Tallon L."/>
            <person name="Jackson J."/>
            <person name="Pai G."/>
            <person name="Aken S.V."/>
            <person name="Utterback T."/>
            <person name="Reidmuller S."/>
            <person name="Feldblyum T."/>
            <person name="Hsiao J."/>
            <person name="Zismann V."/>
            <person name="Iobst S."/>
            <person name="de Vazeille A.R."/>
            <person name="Buell C.R."/>
            <person name="Ying K."/>
            <person name="Li Y."/>
            <person name="Lu T."/>
            <person name="Huang Y."/>
            <person name="Zhao Q."/>
            <person name="Feng Q."/>
            <person name="Zhang L."/>
            <person name="Zhu J."/>
            <person name="Weng Q."/>
            <person name="Mu J."/>
            <person name="Lu Y."/>
            <person name="Fan D."/>
            <person name="Liu Y."/>
            <person name="Guan J."/>
            <person name="Zhang Y."/>
            <person name="Yu S."/>
            <person name="Liu X."/>
            <person name="Zhang Y."/>
            <person name="Hong G."/>
            <person name="Han B."/>
            <person name="Choisne N."/>
            <person name="Demange N."/>
            <person name="Orjeda G."/>
            <person name="Samain S."/>
            <person name="Cattolico L."/>
            <person name="Pelletier E."/>
            <person name="Couloux A."/>
            <person name="Segurens B."/>
            <person name="Wincker P."/>
            <person name="D'Hont A."/>
            <person name="Scarpelli C."/>
            <person name="Weissenbach J."/>
            <person name="Salanoubat M."/>
            <person name="Quetier F."/>
            <person name="Yu Y."/>
            <person name="Kim H.R."/>
            <person name="Rambo T."/>
            <person name="Currie J."/>
            <person name="Collura K."/>
            <person name="Luo M."/>
            <person name="Yang T."/>
            <person name="Ammiraju J.S.S."/>
            <person name="Engler F."/>
            <person name="Soderlund C."/>
            <person name="Wing R.A."/>
            <person name="Palmer L.E."/>
            <person name="de la Bastide M."/>
            <person name="Spiegel L."/>
            <person name="Nascimento L."/>
            <person name="Zutavern T."/>
            <person name="O'Shaughnessy A."/>
            <person name="Dike S."/>
            <person name="Dedhia N."/>
            <person name="Preston R."/>
            <person name="Balija V."/>
            <person name="McCombie W.R."/>
            <person name="Chow T."/>
            <person name="Chen H."/>
            <person name="Chung M."/>
            <person name="Chen C."/>
            <person name="Shaw J."/>
            <person name="Wu H."/>
            <person name="Hsiao K."/>
            <person name="Chao Y."/>
            <person name="Chu M."/>
            <person name="Cheng C."/>
            <person name="Hour A."/>
            <person name="Lee P."/>
            <person name="Lin S."/>
            <person name="Lin Y."/>
            <person name="Liou J."/>
            <person name="Liu S."/>
            <person name="Hsing Y."/>
            <person name="Raghuvanshi S."/>
            <person name="Mohanty A."/>
            <person name="Bharti A.K."/>
            <person name="Gaur A."/>
            <person name="Gupta V."/>
            <person name="Kumar D."/>
            <person name="Ravi V."/>
            <person name="Vij S."/>
            <person name="Kapur A."/>
            <person name="Khurana P."/>
            <person name="Khurana P."/>
            <person name="Khurana J.P."/>
            <person name="Tyagi A.K."/>
            <person name="Gaikwad K."/>
            <person name="Singh A."/>
            <person name="Dalal V."/>
            <person name="Srivastava S."/>
            <person name="Dixit A."/>
            <person name="Pal A.K."/>
            <person name="Ghazi I.A."/>
            <person name="Yadav M."/>
            <person name="Pandit A."/>
            <person name="Bhargava A."/>
            <person name="Sureshbabu K."/>
            <person name="Batra K."/>
            <person name="Sharma T.R."/>
            <person name="Mohapatra T."/>
            <person name="Singh N.K."/>
            <person name="Messing J."/>
            <person name="Nelson A.B."/>
            <person name="Fuks G."/>
            <person name="Kavchok S."/>
            <person name="Keizer G."/>
            <person name="Linton E."/>
            <person name="Llaca V."/>
            <person name="Song R."/>
            <person name="Tanyolac B."/>
            <person name="Young S."/>
            <person name="Ho-Il K."/>
            <person name="Hahn J.H."/>
            <person name="Sangsakoo G."/>
            <person name="Vanavichit A."/>
            <person name="de Mattos Luiz.A.T."/>
            <person name="Zimmer P.D."/>
            <person name="Malone G."/>
            <person name="Dellagostin O."/>
            <person name="de Oliveira A.C."/>
            <person name="Bevan M."/>
            <person name="Bancroft I."/>
            <person name="Minx P."/>
            <person name="Cordum H."/>
            <person name="Wilson R."/>
            <person name="Cheng Z."/>
            <person name="Jin W."/>
            <person name="Jiang J."/>
            <person name="Leong S.A."/>
            <person name="Iwama H."/>
            <person name="Gojobori T."/>
            <person name="Itoh T."/>
            <person name="Niimura Y."/>
            <person name="Fujii Y."/>
            <person name="Habara T."/>
            <person name="Sakai H."/>
            <person name="Sato Y."/>
            <person name="Wilson G."/>
            <person name="Kumar K."/>
            <person name="McCouch S."/>
            <person name="Juretic N."/>
            <person name="Hoen D."/>
            <person name="Wright S."/>
            <person name="Bruskiewich R."/>
            <person name="Bureau T."/>
            <person name="Miyao A."/>
            <person name="Hirochika H."/>
            <person name="Nishikawa T."/>
            <person name="Kadowaki K."/>
            <person name="Sugiura M."/>
            <person name="Burr B."/>
            <person name="Sasaki T."/>
        </authorList>
    </citation>
    <scope>NUCLEOTIDE SEQUENCE [LARGE SCALE GENOMIC DNA]</scope>
    <source>
        <strain evidence="3">cv. Nipponbare</strain>
    </source>
</reference>
<dbReference type="Proteomes" id="UP000000763">
    <property type="component" value="Chromosome 9"/>
</dbReference>
<accession>Q6K4F5</accession>
<feature type="region of interest" description="Disordered" evidence="1">
    <location>
        <begin position="25"/>
        <end position="45"/>
    </location>
</feature>
<evidence type="ECO:0000256" key="1">
    <source>
        <dbReference type="SAM" id="MobiDB-lite"/>
    </source>
</evidence>
<proteinExistence type="predicted"/>
<feature type="region of interest" description="Disordered" evidence="1">
    <location>
        <begin position="399"/>
        <end position="423"/>
    </location>
</feature>
<reference evidence="3" key="2">
    <citation type="journal article" date="2008" name="Nucleic Acids Res.">
        <title>The rice annotation project database (RAP-DB): 2008 update.</title>
        <authorList>
            <consortium name="The rice annotation project (RAP)"/>
        </authorList>
    </citation>
    <scope>GENOME REANNOTATION</scope>
    <source>
        <strain evidence="3">cv. Nipponbare</strain>
    </source>
</reference>
<dbReference type="EMBL" id="AP005572">
    <property type="protein sequence ID" value="BAD23398.1"/>
    <property type="molecule type" value="Genomic_DNA"/>
</dbReference>
<protein>
    <submittedName>
        <fullName evidence="2">Uncharacterized protein</fullName>
    </submittedName>
</protein>
<dbReference type="AlphaFoldDB" id="Q6K4F5"/>
<gene>
    <name evidence="2" type="primary">OJ1506_A04.3</name>
</gene>
<feature type="compositionally biased region" description="Basic and acidic residues" evidence="1">
    <location>
        <begin position="34"/>
        <end position="45"/>
    </location>
</feature>
<evidence type="ECO:0000313" key="2">
    <source>
        <dbReference type="EMBL" id="BAD23398.1"/>
    </source>
</evidence>
<feature type="region of interest" description="Disordered" evidence="1">
    <location>
        <begin position="104"/>
        <end position="203"/>
    </location>
</feature>
<feature type="compositionally biased region" description="Gly residues" evidence="1">
    <location>
        <begin position="412"/>
        <end position="423"/>
    </location>
</feature>
<organism evidence="2 3">
    <name type="scientific">Oryza sativa subsp. japonica</name>
    <name type="common">Rice</name>
    <dbReference type="NCBI Taxonomy" id="39947"/>
    <lineage>
        <taxon>Eukaryota</taxon>
        <taxon>Viridiplantae</taxon>
        <taxon>Streptophyta</taxon>
        <taxon>Embryophyta</taxon>
        <taxon>Tracheophyta</taxon>
        <taxon>Spermatophyta</taxon>
        <taxon>Magnoliopsida</taxon>
        <taxon>Liliopsida</taxon>
        <taxon>Poales</taxon>
        <taxon>Poaceae</taxon>
        <taxon>BOP clade</taxon>
        <taxon>Oryzoideae</taxon>
        <taxon>Oryzeae</taxon>
        <taxon>Oryzinae</taxon>
        <taxon>Oryza</taxon>
        <taxon>Oryza sativa</taxon>
    </lineage>
</organism>
<feature type="compositionally biased region" description="Basic and acidic residues" evidence="1">
    <location>
        <begin position="119"/>
        <end position="130"/>
    </location>
</feature>
<name>Q6K4F5_ORYSJ</name>
<evidence type="ECO:0000313" key="3">
    <source>
        <dbReference type="Proteomes" id="UP000000763"/>
    </source>
</evidence>